<dbReference type="GO" id="GO:0005506">
    <property type="term" value="F:iron ion binding"/>
    <property type="evidence" value="ECO:0007669"/>
    <property type="project" value="InterPro"/>
</dbReference>
<comment type="similarity">
    <text evidence="4 14">Belongs to the cytochrome P450 family.</text>
</comment>
<sequence length="507" mass="56886">MSTLLGALQVTLAFAGIILIHATFKRAQQKSSLPPGPRGFPLIGNILDLPTSYEWLKFAEWEGKYGDIIHLDLLGQPVVVLNSARHAVALLDKRSNIYSDRPTLTMSGELVGWNRALALMSYGDRFREYRRFAARLFGGHAQIKNHHGLEEYETTRFLRRLLKDPDDVQAHIRKTAGAIILNLVYGYRVGEGTDPIVDLVETAVEQFSQATTPGAFYVDMFPLLRYVPNWVPGAGFQKKAMQWRRRAEEMADVPFELVKRRMMDHTNTPNYVLSLLESERLEGDKEFNIKWSAASIYSGGADTTVSAIYSFFLAMTLYPDVQKRAQAEIDSVVGHDRLPSFDDRPNLPYIEALVKEVLRWNPVGPLGLPHRLIRDDIYEGFVIPKGSIVMANIWKMLHDPSIYFNPSQFDPSRFLPDAGTAIPPDPREICFGFGRRICPGLHLADASVFISCAMTLATFDVSKIIENGKPVEPKVEYTTGTISHPKPFKCAIKPRSASAEALIMSAE</sequence>
<evidence type="ECO:0000313" key="16">
    <source>
        <dbReference type="Proteomes" id="UP000053257"/>
    </source>
</evidence>
<evidence type="ECO:0000256" key="11">
    <source>
        <dbReference type="ARBA" id="ARBA00023033"/>
    </source>
</evidence>
<keyword evidence="6" id="KW-0812">Transmembrane</keyword>
<protein>
    <recommendedName>
        <fullName evidence="17">Cytochrome P450</fullName>
    </recommendedName>
</protein>
<dbReference type="InterPro" id="IPR001128">
    <property type="entry name" value="Cyt_P450"/>
</dbReference>
<dbReference type="InterPro" id="IPR036396">
    <property type="entry name" value="Cyt_P450_sf"/>
</dbReference>
<evidence type="ECO:0000256" key="4">
    <source>
        <dbReference type="ARBA" id="ARBA00010617"/>
    </source>
</evidence>
<dbReference type="PANTHER" id="PTHR46300:SF7">
    <property type="entry name" value="P450, PUTATIVE (EUROFUNG)-RELATED"/>
    <property type="match status" value="1"/>
</dbReference>
<gene>
    <name evidence="15" type="ORF">PHLGIDRAFT_124541</name>
</gene>
<keyword evidence="5 13" id="KW-0349">Heme</keyword>
<keyword evidence="16" id="KW-1185">Reference proteome</keyword>
<dbReference type="Gene3D" id="1.10.630.10">
    <property type="entry name" value="Cytochrome P450"/>
    <property type="match status" value="1"/>
</dbReference>
<dbReference type="OrthoDB" id="2789670at2759"/>
<dbReference type="CDD" id="cd11065">
    <property type="entry name" value="CYP64-like"/>
    <property type="match status" value="1"/>
</dbReference>
<proteinExistence type="inferred from homology"/>
<evidence type="ECO:0000256" key="8">
    <source>
        <dbReference type="ARBA" id="ARBA00022989"/>
    </source>
</evidence>
<dbReference type="InterPro" id="IPR017972">
    <property type="entry name" value="Cyt_P450_CS"/>
</dbReference>
<evidence type="ECO:0000256" key="1">
    <source>
        <dbReference type="ARBA" id="ARBA00001971"/>
    </source>
</evidence>
<keyword evidence="12" id="KW-0472">Membrane</keyword>
<dbReference type="PROSITE" id="PS00086">
    <property type="entry name" value="CYTOCHROME_P450"/>
    <property type="match status" value="1"/>
</dbReference>
<organism evidence="15 16">
    <name type="scientific">Phlebiopsis gigantea (strain 11061_1 CR5-6)</name>
    <name type="common">White-rot fungus</name>
    <name type="synonym">Peniophora gigantea</name>
    <dbReference type="NCBI Taxonomy" id="745531"/>
    <lineage>
        <taxon>Eukaryota</taxon>
        <taxon>Fungi</taxon>
        <taxon>Dikarya</taxon>
        <taxon>Basidiomycota</taxon>
        <taxon>Agaricomycotina</taxon>
        <taxon>Agaricomycetes</taxon>
        <taxon>Polyporales</taxon>
        <taxon>Phanerochaetaceae</taxon>
        <taxon>Phlebiopsis</taxon>
    </lineage>
</organism>
<feature type="binding site" description="axial binding residue" evidence="13">
    <location>
        <position position="438"/>
    </location>
    <ligand>
        <name>heme</name>
        <dbReference type="ChEBI" id="CHEBI:30413"/>
    </ligand>
    <ligandPart>
        <name>Fe</name>
        <dbReference type="ChEBI" id="CHEBI:18248"/>
    </ligandPart>
</feature>
<accession>A0A0C3P205</accession>
<evidence type="ECO:0000256" key="7">
    <source>
        <dbReference type="ARBA" id="ARBA00022723"/>
    </source>
</evidence>
<dbReference type="SUPFAM" id="SSF48264">
    <property type="entry name" value="Cytochrome P450"/>
    <property type="match status" value="1"/>
</dbReference>
<dbReference type="PRINTS" id="PR00385">
    <property type="entry name" value="P450"/>
</dbReference>
<name>A0A0C3P205_PHLG1</name>
<evidence type="ECO:0000256" key="13">
    <source>
        <dbReference type="PIRSR" id="PIRSR602401-1"/>
    </source>
</evidence>
<dbReference type="STRING" id="745531.A0A0C3P205"/>
<evidence type="ECO:0008006" key="17">
    <source>
        <dbReference type="Google" id="ProtNLM"/>
    </source>
</evidence>
<evidence type="ECO:0000256" key="3">
    <source>
        <dbReference type="ARBA" id="ARBA00005179"/>
    </source>
</evidence>
<keyword evidence="11 14" id="KW-0503">Monooxygenase</keyword>
<comment type="cofactor">
    <cofactor evidence="1 13">
        <name>heme</name>
        <dbReference type="ChEBI" id="CHEBI:30413"/>
    </cofactor>
</comment>
<dbReference type="EMBL" id="KN840443">
    <property type="protein sequence ID" value="KIP11879.1"/>
    <property type="molecule type" value="Genomic_DNA"/>
</dbReference>
<dbReference type="GO" id="GO:0020037">
    <property type="term" value="F:heme binding"/>
    <property type="evidence" value="ECO:0007669"/>
    <property type="project" value="InterPro"/>
</dbReference>
<keyword evidence="7 13" id="KW-0479">Metal-binding</keyword>
<dbReference type="Pfam" id="PF00067">
    <property type="entry name" value="p450"/>
    <property type="match status" value="1"/>
</dbReference>
<keyword evidence="10 13" id="KW-0408">Iron</keyword>
<reference evidence="15 16" key="1">
    <citation type="journal article" date="2014" name="PLoS Genet.">
        <title>Analysis of the Phlebiopsis gigantea genome, transcriptome and secretome provides insight into its pioneer colonization strategies of wood.</title>
        <authorList>
            <person name="Hori C."/>
            <person name="Ishida T."/>
            <person name="Igarashi K."/>
            <person name="Samejima M."/>
            <person name="Suzuki H."/>
            <person name="Master E."/>
            <person name="Ferreira P."/>
            <person name="Ruiz-Duenas F.J."/>
            <person name="Held B."/>
            <person name="Canessa P."/>
            <person name="Larrondo L.F."/>
            <person name="Schmoll M."/>
            <person name="Druzhinina I.S."/>
            <person name="Kubicek C.P."/>
            <person name="Gaskell J.A."/>
            <person name="Kersten P."/>
            <person name="St John F."/>
            <person name="Glasner J."/>
            <person name="Sabat G."/>
            <person name="Splinter BonDurant S."/>
            <person name="Syed K."/>
            <person name="Yadav J."/>
            <person name="Mgbeahuruike A.C."/>
            <person name="Kovalchuk A."/>
            <person name="Asiegbu F.O."/>
            <person name="Lackner G."/>
            <person name="Hoffmeister D."/>
            <person name="Rencoret J."/>
            <person name="Gutierrez A."/>
            <person name="Sun H."/>
            <person name="Lindquist E."/>
            <person name="Barry K."/>
            <person name="Riley R."/>
            <person name="Grigoriev I.V."/>
            <person name="Henrissat B."/>
            <person name="Kues U."/>
            <person name="Berka R.M."/>
            <person name="Martinez A.T."/>
            <person name="Covert S.F."/>
            <person name="Blanchette R.A."/>
            <person name="Cullen D."/>
        </authorList>
    </citation>
    <scope>NUCLEOTIDE SEQUENCE [LARGE SCALE GENOMIC DNA]</scope>
    <source>
        <strain evidence="15 16">11061_1 CR5-6</strain>
    </source>
</reference>
<dbReference type="AlphaFoldDB" id="A0A0C3P205"/>
<comment type="subcellular location">
    <subcellularLocation>
        <location evidence="2">Membrane</location>
        <topology evidence="2">Single-pass membrane protein</topology>
    </subcellularLocation>
</comment>
<evidence type="ECO:0000256" key="2">
    <source>
        <dbReference type="ARBA" id="ARBA00004167"/>
    </source>
</evidence>
<dbReference type="PRINTS" id="PR00463">
    <property type="entry name" value="EP450I"/>
</dbReference>
<dbReference type="InterPro" id="IPR050364">
    <property type="entry name" value="Cytochrome_P450_fung"/>
</dbReference>
<dbReference type="InterPro" id="IPR002401">
    <property type="entry name" value="Cyt_P450_E_grp-I"/>
</dbReference>
<dbReference type="PANTHER" id="PTHR46300">
    <property type="entry name" value="P450, PUTATIVE (EUROFUNG)-RELATED-RELATED"/>
    <property type="match status" value="1"/>
</dbReference>
<evidence type="ECO:0000256" key="14">
    <source>
        <dbReference type="RuleBase" id="RU000461"/>
    </source>
</evidence>
<evidence type="ECO:0000256" key="9">
    <source>
        <dbReference type="ARBA" id="ARBA00023002"/>
    </source>
</evidence>
<evidence type="ECO:0000313" key="15">
    <source>
        <dbReference type="EMBL" id="KIP11879.1"/>
    </source>
</evidence>
<keyword evidence="8" id="KW-1133">Transmembrane helix</keyword>
<evidence type="ECO:0000256" key="5">
    <source>
        <dbReference type="ARBA" id="ARBA00022617"/>
    </source>
</evidence>
<dbReference type="GO" id="GO:0016020">
    <property type="term" value="C:membrane"/>
    <property type="evidence" value="ECO:0007669"/>
    <property type="project" value="UniProtKB-SubCell"/>
</dbReference>
<dbReference type="Proteomes" id="UP000053257">
    <property type="component" value="Unassembled WGS sequence"/>
</dbReference>
<keyword evidence="9 14" id="KW-0560">Oxidoreductase</keyword>
<evidence type="ECO:0000256" key="6">
    <source>
        <dbReference type="ARBA" id="ARBA00022692"/>
    </source>
</evidence>
<dbReference type="GO" id="GO:0016705">
    <property type="term" value="F:oxidoreductase activity, acting on paired donors, with incorporation or reduction of molecular oxygen"/>
    <property type="evidence" value="ECO:0007669"/>
    <property type="project" value="InterPro"/>
</dbReference>
<comment type="pathway">
    <text evidence="3">Secondary metabolite biosynthesis.</text>
</comment>
<evidence type="ECO:0000256" key="10">
    <source>
        <dbReference type="ARBA" id="ARBA00023004"/>
    </source>
</evidence>
<evidence type="ECO:0000256" key="12">
    <source>
        <dbReference type="ARBA" id="ARBA00023136"/>
    </source>
</evidence>
<dbReference type="GO" id="GO:0004497">
    <property type="term" value="F:monooxygenase activity"/>
    <property type="evidence" value="ECO:0007669"/>
    <property type="project" value="UniProtKB-KW"/>
</dbReference>
<dbReference type="HOGENOM" id="CLU_001570_2_3_1"/>